<feature type="region of interest" description="Disordered" evidence="1">
    <location>
        <begin position="1"/>
        <end position="30"/>
    </location>
</feature>
<evidence type="ECO:0000313" key="4">
    <source>
        <dbReference type="Proteomes" id="UP000030764"/>
    </source>
</evidence>
<name>A0A085N5X7_9BILA</name>
<proteinExistence type="predicted"/>
<gene>
    <name evidence="2" type="ORF">M513_01688</name>
    <name evidence="3" type="ORF">M514_01688</name>
</gene>
<dbReference type="AlphaFoldDB" id="A0A085N5X7"/>
<accession>A0A085N5X7</accession>
<dbReference type="Proteomes" id="UP000030758">
    <property type="component" value="Unassembled WGS sequence"/>
</dbReference>
<organism evidence="3">
    <name type="scientific">Trichuris suis</name>
    <name type="common">pig whipworm</name>
    <dbReference type="NCBI Taxonomy" id="68888"/>
    <lineage>
        <taxon>Eukaryota</taxon>
        <taxon>Metazoa</taxon>
        <taxon>Ecdysozoa</taxon>
        <taxon>Nematoda</taxon>
        <taxon>Enoplea</taxon>
        <taxon>Dorylaimia</taxon>
        <taxon>Trichinellida</taxon>
        <taxon>Trichuridae</taxon>
        <taxon>Trichuris</taxon>
    </lineage>
</organism>
<reference evidence="3 4" key="1">
    <citation type="journal article" date="2014" name="Nat. Genet.">
        <title>Genome and transcriptome of the porcine whipworm Trichuris suis.</title>
        <authorList>
            <person name="Jex A.R."/>
            <person name="Nejsum P."/>
            <person name="Schwarz E.M."/>
            <person name="Hu L."/>
            <person name="Young N.D."/>
            <person name="Hall R.S."/>
            <person name="Korhonen P.K."/>
            <person name="Liao S."/>
            <person name="Thamsborg S."/>
            <person name="Xia J."/>
            <person name="Xu P."/>
            <person name="Wang S."/>
            <person name="Scheerlinck J.P."/>
            <person name="Hofmann A."/>
            <person name="Sternberg P.W."/>
            <person name="Wang J."/>
            <person name="Gasser R.B."/>
        </authorList>
    </citation>
    <scope>NUCLEOTIDE SEQUENCE [LARGE SCALE GENOMIC DNA]</scope>
    <source>
        <strain evidence="3">DCEP-RM93F</strain>
        <strain evidence="2">DCEP-RM93M</strain>
    </source>
</reference>
<dbReference type="EMBL" id="KL367549">
    <property type="protein sequence ID" value="KFD64873.1"/>
    <property type="molecule type" value="Genomic_DNA"/>
</dbReference>
<keyword evidence="4" id="KW-1185">Reference proteome</keyword>
<dbReference type="EMBL" id="KL363188">
    <property type="protein sequence ID" value="KFD57585.1"/>
    <property type="molecule type" value="Genomic_DNA"/>
</dbReference>
<sequence length="61" mass="6544">MICAHLTNGYTDPGDSLQASHSYDTPDESAVAERYTGPNIQLVPSTLYQKVVDGFSPGSKI</sequence>
<protein>
    <submittedName>
        <fullName evidence="3">Uncharacterized protein</fullName>
    </submittedName>
</protein>
<dbReference type="Proteomes" id="UP000030764">
    <property type="component" value="Unassembled WGS sequence"/>
</dbReference>
<evidence type="ECO:0000256" key="1">
    <source>
        <dbReference type="SAM" id="MobiDB-lite"/>
    </source>
</evidence>
<evidence type="ECO:0000313" key="3">
    <source>
        <dbReference type="EMBL" id="KFD64873.1"/>
    </source>
</evidence>
<evidence type="ECO:0000313" key="2">
    <source>
        <dbReference type="EMBL" id="KFD57585.1"/>
    </source>
</evidence>